<dbReference type="KEGG" id="epa:114574497"/>
<dbReference type="GeneID" id="114574497"/>
<accession>A0A913YET3</accession>
<evidence type="ECO:0000313" key="1">
    <source>
        <dbReference type="EnsemblMetazoa" id="XP_028513042.1"/>
    </source>
</evidence>
<dbReference type="RefSeq" id="XP_028513042.1">
    <property type="nucleotide sequence ID" value="XM_028657241.1"/>
</dbReference>
<keyword evidence="2" id="KW-1185">Reference proteome</keyword>
<protein>
    <submittedName>
        <fullName evidence="1">Uncharacterized protein</fullName>
    </submittedName>
</protein>
<name>A0A913YET3_EXADI</name>
<dbReference type="Proteomes" id="UP000887567">
    <property type="component" value="Unplaced"/>
</dbReference>
<dbReference type="EnsemblMetazoa" id="XM_028657241.1">
    <property type="protein sequence ID" value="XP_028513042.1"/>
    <property type="gene ID" value="LOC114574497"/>
</dbReference>
<proteinExistence type="predicted"/>
<evidence type="ECO:0000313" key="2">
    <source>
        <dbReference type="Proteomes" id="UP000887567"/>
    </source>
</evidence>
<reference evidence="1" key="1">
    <citation type="submission" date="2022-11" db="UniProtKB">
        <authorList>
            <consortium name="EnsemblMetazoa"/>
        </authorList>
    </citation>
    <scope>IDENTIFICATION</scope>
</reference>
<dbReference type="OrthoDB" id="5983520at2759"/>
<sequence length="129" mass="14727">MKYDALATSSLLDLVLRTAENDFTNKDIALMLGVSKRTIENRMREYELTNTSRYSDIHDDILDAHVQRILTNFPRSGVILFYIPKFKKGLVTSHKLDTGALEAMKNQTGKERAHVKLLSLSLFELIITK</sequence>
<dbReference type="AlphaFoldDB" id="A0A913YET3"/>
<organism evidence="1 2">
    <name type="scientific">Exaiptasia diaphana</name>
    <name type="common">Tropical sea anemone</name>
    <name type="synonym">Aiptasia pulchella</name>
    <dbReference type="NCBI Taxonomy" id="2652724"/>
    <lineage>
        <taxon>Eukaryota</taxon>
        <taxon>Metazoa</taxon>
        <taxon>Cnidaria</taxon>
        <taxon>Anthozoa</taxon>
        <taxon>Hexacorallia</taxon>
        <taxon>Actiniaria</taxon>
        <taxon>Aiptasiidae</taxon>
        <taxon>Exaiptasia</taxon>
    </lineage>
</organism>